<keyword evidence="3" id="KW-1185">Reference proteome</keyword>
<dbReference type="Pfam" id="PF00583">
    <property type="entry name" value="Acetyltransf_1"/>
    <property type="match status" value="1"/>
</dbReference>
<accession>A0ABD5YVF5</accession>
<dbReference type="InterPro" id="IPR016181">
    <property type="entry name" value="Acyl_CoA_acyltransferase"/>
</dbReference>
<evidence type="ECO:0000313" key="2">
    <source>
        <dbReference type="EMBL" id="MFC7192206.1"/>
    </source>
</evidence>
<evidence type="ECO:0000259" key="1">
    <source>
        <dbReference type="PROSITE" id="PS51186"/>
    </source>
</evidence>
<dbReference type="EMBL" id="JBHTAX010000004">
    <property type="protein sequence ID" value="MFC7192206.1"/>
    <property type="molecule type" value="Genomic_DNA"/>
</dbReference>
<dbReference type="SUPFAM" id="SSF55729">
    <property type="entry name" value="Acyl-CoA N-acyltransferases (Nat)"/>
    <property type="match status" value="1"/>
</dbReference>
<dbReference type="Gene3D" id="3.40.630.30">
    <property type="match status" value="1"/>
</dbReference>
<dbReference type="EC" id="2.3.-.-" evidence="2"/>
<feature type="domain" description="N-acetyltransferase" evidence="1">
    <location>
        <begin position="1"/>
        <end position="84"/>
    </location>
</feature>
<dbReference type="InterPro" id="IPR000182">
    <property type="entry name" value="GNAT_dom"/>
</dbReference>
<dbReference type="Proteomes" id="UP001596417">
    <property type="component" value="Unassembled WGS sequence"/>
</dbReference>
<dbReference type="RefSeq" id="WP_390206669.1">
    <property type="nucleotide sequence ID" value="NZ_JBHTAX010000004.1"/>
</dbReference>
<reference evidence="2 3" key="1">
    <citation type="journal article" date="2019" name="Int. J. Syst. Evol. Microbiol.">
        <title>The Global Catalogue of Microorganisms (GCM) 10K type strain sequencing project: providing services to taxonomists for standard genome sequencing and annotation.</title>
        <authorList>
            <consortium name="The Broad Institute Genomics Platform"/>
            <consortium name="The Broad Institute Genome Sequencing Center for Infectious Disease"/>
            <person name="Wu L."/>
            <person name="Ma J."/>
        </authorList>
    </citation>
    <scope>NUCLEOTIDE SEQUENCE [LARGE SCALE GENOMIC DNA]</scope>
    <source>
        <strain evidence="2 3">RDMS1</strain>
    </source>
</reference>
<dbReference type="CDD" id="cd04301">
    <property type="entry name" value="NAT_SF"/>
    <property type="match status" value="1"/>
</dbReference>
<keyword evidence="2" id="KW-0012">Acyltransferase</keyword>
<sequence length="84" mass="9113">MDGRPAATGLLIQSGHVAGVYSIGVVEEFRRRGIGKAMSWEVLRAGREAGCQVGVLQSSEMGSPLYEKMGFETTVTYHHFEPAN</sequence>
<keyword evidence="2" id="KW-0808">Transferase</keyword>
<dbReference type="AlphaFoldDB" id="A0ABD5YVF5"/>
<proteinExistence type="predicted"/>
<protein>
    <submittedName>
        <fullName evidence="2">GNAT family N-acetyltransferase</fullName>
        <ecNumber evidence="2">2.3.-.-</ecNumber>
    </submittedName>
</protein>
<gene>
    <name evidence="2" type="ORF">ACFQL7_21900</name>
</gene>
<evidence type="ECO:0000313" key="3">
    <source>
        <dbReference type="Proteomes" id="UP001596417"/>
    </source>
</evidence>
<organism evidence="2 3">
    <name type="scientific">Halocatena marina</name>
    <dbReference type="NCBI Taxonomy" id="2934937"/>
    <lineage>
        <taxon>Archaea</taxon>
        <taxon>Methanobacteriati</taxon>
        <taxon>Methanobacteriota</taxon>
        <taxon>Stenosarchaea group</taxon>
        <taxon>Halobacteria</taxon>
        <taxon>Halobacteriales</taxon>
        <taxon>Natronomonadaceae</taxon>
        <taxon>Halocatena</taxon>
    </lineage>
</organism>
<comment type="caution">
    <text evidence="2">The sequence shown here is derived from an EMBL/GenBank/DDBJ whole genome shotgun (WGS) entry which is preliminary data.</text>
</comment>
<dbReference type="GO" id="GO:0016746">
    <property type="term" value="F:acyltransferase activity"/>
    <property type="evidence" value="ECO:0007669"/>
    <property type="project" value="UniProtKB-KW"/>
</dbReference>
<dbReference type="PROSITE" id="PS51186">
    <property type="entry name" value="GNAT"/>
    <property type="match status" value="1"/>
</dbReference>
<name>A0ABD5YVF5_9EURY</name>